<gene>
    <name evidence="4 5 6 7 8 9 10" type="primary">LOC105040190</name>
</gene>
<dbReference type="RefSeq" id="XP_010914912.1">
    <property type="nucleotide sequence ID" value="XM_010916610.3"/>
</dbReference>
<evidence type="ECO:0000256" key="2">
    <source>
        <dbReference type="SAM" id="Phobius"/>
    </source>
</evidence>
<evidence type="ECO:0000313" key="7">
    <source>
        <dbReference type="RefSeq" id="XP_010914912.1"/>
    </source>
</evidence>
<dbReference type="Gene3D" id="1.25.40.10">
    <property type="entry name" value="Tetratricopeptide repeat domain"/>
    <property type="match status" value="1"/>
</dbReference>
<dbReference type="OrthoDB" id="1870799at2759"/>
<evidence type="ECO:0000313" key="9">
    <source>
        <dbReference type="RefSeq" id="XP_029118918.1"/>
    </source>
</evidence>
<proteinExistence type="inferred from homology"/>
<dbReference type="RefSeq" id="XP_029118918.1">
    <property type="nucleotide sequence ID" value="XM_029263085.1"/>
</dbReference>
<dbReference type="RefSeq" id="XP_010914909.1">
    <property type="nucleotide sequence ID" value="XM_010916607.3"/>
</dbReference>
<dbReference type="RefSeq" id="XP_010914911.1">
    <property type="nucleotide sequence ID" value="XM_010916609.3"/>
</dbReference>
<dbReference type="Proteomes" id="UP000504607">
    <property type="component" value="Chromosome 3"/>
</dbReference>
<dbReference type="PANTHER" id="PTHR21405">
    <property type="entry name" value="CDNA SEQUENCE BC021608"/>
    <property type="match status" value="1"/>
</dbReference>
<accession>A0A6I9QTJ8</accession>
<dbReference type="KEGG" id="egu:105040190"/>
<dbReference type="InterPro" id="IPR011990">
    <property type="entry name" value="TPR-like_helical_dom_sf"/>
</dbReference>
<keyword evidence="3" id="KW-1185">Reference proteome</keyword>
<organism evidence="3 6">
    <name type="scientific">Elaeis guineensis var. tenera</name>
    <name type="common">Oil palm</name>
    <dbReference type="NCBI Taxonomy" id="51953"/>
    <lineage>
        <taxon>Eukaryota</taxon>
        <taxon>Viridiplantae</taxon>
        <taxon>Streptophyta</taxon>
        <taxon>Embryophyta</taxon>
        <taxon>Tracheophyta</taxon>
        <taxon>Spermatophyta</taxon>
        <taxon>Magnoliopsida</taxon>
        <taxon>Liliopsida</taxon>
        <taxon>Arecaceae</taxon>
        <taxon>Arecoideae</taxon>
        <taxon>Cocoseae</taxon>
        <taxon>Elaeidinae</taxon>
        <taxon>Elaeis</taxon>
    </lineage>
</organism>
<keyword evidence="2" id="KW-0472">Membrane</keyword>
<feature type="transmembrane region" description="Helical" evidence="2">
    <location>
        <begin position="6"/>
        <end position="26"/>
    </location>
</feature>
<reference evidence="4 5" key="1">
    <citation type="submission" date="2025-04" db="UniProtKB">
        <authorList>
            <consortium name="RefSeq"/>
        </authorList>
    </citation>
    <scope>IDENTIFICATION</scope>
</reference>
<evidence type="ECO:0000313" key="5">
    <source>
        <dbReference type="RefSeq" id="XP_010914909.1"/>
    </source>
</evidence>
<evidence type="ECO:0000256" key="1">
    <source>
        <dbReference type="ARBA" id="ARBA00006995"/>
    </source>
</evidence>
<dbReference type="RefSeq" id="XP_019704478.1">
    <property type="nucleotide sequence ID" value="XM_019848919.2"/>
</dbReference>
<dbReference type="RefSeq" id="XP_010914908.1">
    <property type="nucleotide sequence ID" value="XM_010916606.3"/>
</dbReference>
<keyword evidence="2" id="KW-0812">Transmembrane</keyword>
<dbReference type="AlphaFoldDB" id="A0A6I9QTJ8"/>
<evidence type="ECO:0000313" key="8">
    <source>
        <dbReference type="RefSeq" id="XP_019704478.1"/>
    </source>
</evidence>
<evidence type="ECO:0000313" key="4">
    <source>
        <dbReference type="RefSeq" id="XP_010914908.1"/>
    </source>
</evidence>
<protein>
    <submittedName>
        <fullName evidence="4 5">Uncharacterized protein LOC105040190</fullName>
    </submittedName>
</protein>
<comment type="similarity">
    <text evidence="1">Belongs to the TTC36 family.</text>
</comment>
<dbReference type="RefSeq" id="XP_029118919.1">
    <property type="nucleotide sequence ID" value="XM_029263086.1"/>
</dbReference>
<evidence type="ECO:0000313" key="6">
    <source>
        <dbReference type="RefSeq" id="XP_010914911.1"/>
    </source>
</evidence>
<name>A0A6I9QTJ8_ELAGV</name>
<keyword evidence="2" id="KW-1133">Transmembrane helix</keyword>
<dbReference type="SUPFAM" id="SSF48452">
    <property type="entry name" value="TPR-like"/>
    <property type="match status" value="1"/>
</dbReference>
<sequence length="220" mass="23780">MGGTEILVQGLLLLFALGIFLGLRSIPRRALSGLHRRSHSSAAARRHFFQGGQLLARARSAPPGARATSLARSAADEADRAIALEPRDAAHHILKALALDLQGRLLPALRALDTALSPPAAKSLSHRERGDALAKRAEIHLAVNRRRRLDQALADLLEAVHLSPDNARAFSLLGECYELKGAGMEEEARTAYQNAIRIDASLASAREGLRRLSDSKKMES</sequence>
<evidence type="ECO:0000313" key="10">
    <source>
        <dbReference type="RefSeq" id="XP_029118919.1"/>
    </source>
</evidence>
<dbReference type="PANTHER" id="PTHR21405:SF0">
    <property type="entry name" value="TETRATRICOPEPTIDE REPEAT PROTEIN 36"/>
    <property type="match status" value="1"/>
</dbReference>
<evidence type="ECO:0000313" key="3">
    <source>
        <dbReference type="Proteomes" id="UP000504607"/>
    </source>
</evidence>
<dbReference type="InterPro" id="IPR038906">
    <property type="entry name" value="TTC36"/>
</dbReference>